<dbReference type="InterPro" id="IPR013149">
    <property type="entry name" value="ADH-like_C"/>
</dbReference>
<dbReference type="InterPro" id="IPR013154">
    <property type="entry name" value="ADH-like_N"/>
</dbReference>
<dbReference type="InterPro" id="IPR011032">
    <property type="entry name" value="GroES-like_sf"/>
</dbReference>
<sequence length="337" mass="35682">MKALLLRGPGEPLALTDVPDVPPAAGEATVAIRCAALNHRDVWIQKGTYHVLKYPVVPGADGAGVVTQVGEGVDPAWIGREVIVNPGLGWGDSEVWARNDFYPLGSPRDGTFAERVNVPAVQLAPKPAHLDWAHAAALPLSGVTAFRAVSSRAQLQAGENVLVTGIGGGVALFAMQFALALGGKVYATSGSEEKAARVRAMGVVGTANYREEGWAKKLREQVPGGFDVIIDSAVGPGFQDLVNLAALGGRIAFLGFTAGGDIQLDVRPIYRKQVSILGTKMGSPRDFAQMVQLVEDKRIVPLVDRVMPLSRANEGYAVVDRGEQFGKVVFENDLARA</sequence>
<keyword evidence="3" id="KW-1185">Reference proteome</keyword>
<dbReference type="InterPro" id="IPR052711">
    <property type="entry name" value="Zinc_ADH-like"/>
</dbReference>
<feature type="domain" description="Enoyl reductase (ER)" evidence="1">
    <location>
        <begin position="8"/>
        <end position="330"/>
    </location>
</feature>
<accession>A0A923MBG5</accession>
<dbReference type="SMART" id="SM00829">
    <property type="entry name" value="PKS_ER"/>
    <property type="match status" value="1"/>
</dbReference>
<comment type="caution">
    <text evidence="2">The sequence shown here is derived from an EMBL/GenBank/DDBJ whole genome shotgun (WGS) entry which is preliminary data.</text>
</comment>
<dbReference type="Gene3D" id="3.40.50.720">
    <property type="entry name" value="NAD(P)-binding Rossmann-like Domain"/>
    <property type="match status" value="1"/>
</dbReference>
<name>A0A923MBG5_9BURK</name>
<dbReference type="SUPFAM" id="SSF50129">
    <property type="entry name" value="GroES-like"/>
    <property type="match status" value="1"/>
</dbReference>
<gene>
    <name evidence="2" type="ORF">H8R02_22790</name>
</gene>
<dbReference type="EMBL" id="JACORU010000010">
    <property type="protein sequence ID" value="MBC5767313.1"/>
    <property type="molecule type" value="Genomic_DNA"/>
</dbReference>
<dbReference type="Gene3D" id="3.90.180.10">
    <property type="entry name" value="Medium-chain alcohol dehydrogenases, catalytic domain"/>
    <property type="match status" value="1"/>
</dbReference>
<dbReference type="InterPro" id="IPR036291">
    <property type="entry name" value="NAD(P)-bd_dom_sf"/>
</dbReference>
<dbReference type="Proteomes" id="UP000596827">
    <property type="component" value="Unassembled WGS sequence"/>
</dbReference>
<dbReference type="GO" id="GO:0016491">
    <property type="term" value="F:oxidoreductase activity"/>
    <property type="evidence" value="ECO:0007669"/>
    <property type="project" value="InterPro"/>
</dbReference>
<evidence type="ECO:0000313" key="3">
    <source>
        <dbReference type="Proteomes" id="UP000596827"/>
    </source>
</evidence>
<dbReference type="PANTHER" id="PTHR45033:SF3">
    <property type="entry name" value="DEHYDROGENASE, PUTATIVE (AFU_ORTHOLOGUE AFUA_2G13270)-RELATED"/>
    <property type="match status" value="1"/>
</dbReference>
<dbReference type="InterPro" id="IPR020843">
    <property type="entry name" value="ER"/>
</dbReference>
<dbReference type="RefSeq" id="WP_187083800.1">
    <property type="nucleotide sequence ID" value="NZ_JACORU010000010.1"/>
</dbReference>
<dbReference type="SUPFAM" id="SSF51735">
    <property type="entry name" value="NAD(P)-binding Rossmann-fold domains"/>
    <property type="match status" value="1"/>
</dbReference>
<dbReference type="Pfam" id="PF08240">
    <property type="entry name" value="ADH_N"/>
    <property type="match status" value="1"/>
</dbReference>
<reference evidence="2" key="1">
    <citation type="submission" date="2020-08" db="EMBL/GenBank/DDBJ databases">
        <title>Ramlibacter sp. GTP1 16S ribosomal RNA gene genome sequencing and assembly.</title>
        <authorList>
            <person name="Kang M."/>
        </authorList>
    </citation>
    <scope>NUCLEOTIDE SEQUENCE</scope>
    <source>
        <strain evidence="2">GTP1</strain>
    </source>
</reference>
<proteinExistence type="predicted"/>
<organism evidence="2 3">
    <name type="scientific">Ramlibacter albus</name>
    <dbReference type="NCBI Taxonomy" id="2079448"/>
    <lineage>
        <taxon>Bacteria</taxon>
        <taxon>Pseudomonadati</taxon>
        <taxon>Pseudomonadota</taxon>
        <taxon>Betaproteobacteria</taxon>
        <taxon>Burkholderiales</taxon>
        <taxon>Comamonadaceae</taxon>
        <taxon>Ramlibacter</taxon>
    </lineage>
</organism>
<dbReference type="Pfam" id="PF00107">
    <property type="entry name" value="ADH_zinc_N"/>
    <property type="match status" value="1"/>
</dbReference>
<dbReference type="PANTHER" id="PTHR45033">
    <property type="match status" value="1"/>
</dbReference>
<evidence type="ECO:0000259" key="1">
    <source>
        <dbReference type="SMART" id="SM00829"/>
    </source>
</evidence>
<protein>
    <submittedName>
        <fullName evidence="2">Zinc-binding dehydrogenase</fullName>
    </submittedName>
</protein>
<evidence type="ECO:0000313" key="2">
    <source>
        <dbReference type="EMBL" id="MBC5767313.1"/>
    </source>
</evidence>
<dbReference type="AlphaFoldDB" id="A0A923MBG5"/>